<protein>
    <submittedName>
        <fullName evidence="1">Uncharacterized protein</fullName>
    </submittedName>
</protein>
<evidence type="ECO:0000313" key="1">
    <source>
        <dbReference type="EMBL" id="KKN61565.1"/>
    </source>
</evidence>
<dbReference type="AlphaFoldDB" id="A0A0F9RYN2"/>
<sequence>MTTPTFHQTTGLSINVFQPTIALTEATENSAVYVPEGTLFETLTNVISAYGHILTAVGGFWEAKITMLGSQLTLERWLQQGLGKHIVVKDEGANTVWEGYVDKVTINAAGLSTVVGGLRDMANRASVIYSTTDTSVDPPQVGIRDETPISEDADSQRRYGILMQVLSTGGVTATAALQIRDMYVAERSKPAMTKQLDLSGTSGQQSITLDCLGYHAWLSYIFRSTTTGLQNASAKLAAVLDADVNSLFSSANASIATNTEQVKAFETRNETAWAHVKDIVGRGDASDDRQLFGIGPGRFVTYGPAPTEVEYHQYITGESQQVTTVYGAPVKPWQVRPGKWLRFPDLLAGHTFPTDLRDSPRSMFIERVIYTAPYGLQLEGGPTDRIPQLIAGMGLSGIGG</sequence>
<proteinExistence type="predicted"/>
<reference evidence="1" key="1">
    <citation type="journal article" date="2015" name="Nature">
        <title>Complex archaea that bridge the gap between prokaryotes and eukaryotes.</title>
        <authorList>
            <person name="Spang A."/>
            <person name="Saw J.H."/>
            <person name="Jorgensen S.L."/>
            <person name="Zaremba-Niedzwiedzka K."/>
            <person name="Martijn J."/>
            <person name="Lind A.E."/>
            <person name="van Eijk R."/>
            <person name="Schleper C."/>
            <person name="Guy L."/>
            <person name="Ettema T.J."/>
        </authorList>
    </citation>
    <scope>NUCLEOTIDE SEQUENCE</scope>
</reference>
<organism evidence="1">
    <name type="scientific">marine sediment metagenome</name>
    <dbReference type="NCBI Taxonomy" id="412755"/>
    <lineage>
        <taxon>unclassified sequences</taxon>
        <taxon>metagenomes</taxon>
        <taxon>ecological metagenomes</taxon>
    </lineage>
</organism>
<comment type="caution">
    <text evidence="1">The sequence shown here is derived from an EMBL/GenBank/DDBJ whole genome shotgun (WGS) entry which is preliminary data.</text>
</comment>
<name>A0A0F9RYN2_9ZZZZ</name>
<gene>
    <name evidence="1" type="ORF">LCGC14_0520180</name>
</gene>
<accession>A0A0F9RYN2</accession>
<dbReference type="EMBL" id="LAZR01000653">
    <property type="protein sequence ID" value="KKN61565.1"/>
    <property type="molecule type" value="Genomic_DNA"/>
</dbReference>